<dbReference type="EMBL" id="JBHSYM010000026">
    <property type="protein sequence ID" value="MFC7012814.1"/>
    <property type="molecule type" value="Genomic_DNA"/>
</dbReference>
<organism evidence="2 3">
    <name type="scientific">Streptomyces viridiviolaceus</name>
    <dbReference type="NCBI Taxonomy" id="68282"/>
    <lineage>
        <taxon>Bacteria</taxon>
        <taxon>Bacillati</taxon>
        <taxon>Actinomycetota</taxon>
        <taxon>Actinomycetes</taxon>
        <taxon>Kitasatosporales</taxon>
        <taxon>Streptomycetaceae</taxon>
        <taxon>Streptomyces</taxon>
    </lineage>
</organism>
<sequence>MSRTSATRLEADAAASRDKALRIAAGITGMVGSLALTIALVTSPERFGLSSSSALFERVRETGRGGEAFIVTWFLVAMPLSGLLQTPVAWLRRLRIRAGWVLLASQWLITVLLAAAAWSVEGLFPAADSPGKSDGLFGAALLVVLGTPLFAVCSGSVFPRESGADGLTVAERIRAQLAGTAVLVCGFGGACAGLLCGMSFGFPAAGAPAMFLPGGLLWGFCAGITLGTLISAALQRAPESRHATLTVAASFARLATALLAACLCTAQLGWFLPTGIMVPVGLVVPYLLLWLAGRYERLGHWVEWRTVEVPKGAFT</sequence>
<name>A0ABW2E0L3_9ACTN</name>
<feature type="transmembrane region" description="Helical" evidence="1">
    <location>
        <begin position="179"/>
        <end position="204"/>
    </location>
</feature>
<feature type="transmembrane region" description="Helical" evidence="1">
    <location>
        <begin position="98"/>
        <end position="118"/>
    </location>
</feature>
<evidence type="ECO:0000256" key="1">
    <source>
        <dbReference type="SAM" id="Phobius"/>
    </source>
</evidence>
<accession>A0ABW2E0L3</accession>
<protein>
    <recommendedName>
        <fullName evidence="4">DUF418 domain-containing protein</fullName>
    </recommendedName>
</protein>
<feature type="transmembrane region" description="Helical" evidence="1">
    <location>
        <begin position="276"/>
        <end position="295"/>
    </location>
</feature>
<dbReference type="Proteomes" id="UP001596409">
    <property type="component" value="Unassembled WGS sequence"/>
</dbReference>
<proteinExistence type="predicted"/>
<evidence type="ECO:0000313" key="2">
    <source>
        <dbReference type="EMBL" id="MFC7012814.1"/>
    </source>
</evidence>
<dbReference type="RefSeq" id="WP_189876198.1">
    <property type="nucleotide sequence ID" value="NZ_BMWA01000019.1"/>
</dbReference>
<feature type="transmembrane region" description="Helical" evidence="1">
    <location>
        <begin position="246"/>
        <end position="270"/>
    </location>
</feature>
<keyword evidence="1" id="KW-0812">Transmembrane</keyword>
<feature type="transmembrane region" description="Helical" evidence="1">
    <location>
        <begin position="20"/>
        <end position="41"/>
    </location>
</feature>
<keyword evidence="1" id="KW-0472">Membrane</keyword>
<keyword evidence="3" id="KW-1185">Reference proteome</keyword>
<comment type="caution">
    <text evidence="2">The sequence shown here is derived from an EMBL/GenBank/DDBJ whole genome shotgun (WGS) entry which is preliminary data.</text>
</comment>
<feature type="transmembrane region" description="Helical" evidence="1">
    <location>
        <begin position="216"/>
        <end position="234"/>
    </location>
</feature>
<keyword evidence="1" id="KW-1133">Transmembrane helix</keyword>
<gene>
    <name evidence="2" type="ORF">ACFQMH_14035</name>
</gene>
<evidence type="ECO:0008006" key="4">
    <source>
        <dbReference type="Google" id="ProtNLM"/>
    </source>
</evidence>
<reference evidence="3" key="1">
    <citation type="journal article" date="2019" name="Int. J. Syst. Evol. Microbiol.">
        <title>The Global Catalogue of Microorganisms (GCM) 10K type strain sequencing project: providing services to taxonomists for standard genome sequencing and annotation.</title>
        <authorList>
            <consortium name="The Broad Institute Genomics Platform"/>
            <consortium name="The Broad Institute Genome Sequencing Center for Infectious Disease"/>
            <person name="Wu L."/>
            <person name="Ma J."/>
        </authorList>
    </citation>
    <scope>NUCLEOTIDE SEQUENCE [LARGE SCALE GENOMIC DNA]</scope>
    <source>
        <strain evidence="3">JCM 4855</strain>
    </source>
</reference>
<feature type="transmembrane region" description="Helical" evidence="1">
    <location>
        <begin position="68"/>
        <end position="91"/>
    </location>
</feature>
<feature type="transmembrane region" description="Helical" evidence="1">
    <location>
        <begin position="138"/>
        <end position="158"/>
    </location>
</feature>
<evidence type="ECO:0000313" key="3">
    <source>
        <dbReference type="Proteomes" id="UP001596409"/>
    </source>
</evidence>